<proteinExistence type="predicted"/>
<dbReference type="Proteomes" id="UP000004756">
    <property type="component" value="Unassembled WGS sequence"/>
</dbReference>
<comment type="caution">
    <text evidence="2">The sequence shown here is derived from an EMBL/GenBank/DDBJ whole genome shotgun (WGS) entry which is preliminary data.</text>
</comment>
<gene>
    <name evidence="2" type="ORF">CLOSTASPAR_00083</name>
</gene>
<keyword evidence="3" id="KW-1185">Reference proteome</keyword>
<feature type="region of interest" description="Disordered" evidence="1">
    <location>
        <begin position="13"/>
        <end position="32"/>
    </location>
</feature>
<dbReference type="AlphaFoldDB" id="C0CSY9"/>
<organism evidence="2 3">
    <name type="scientific">[Clostridium] asparagiforme DSM 15981</name>
    <dbReference type="NCBI Taxonomy" id="518636"/>
    <lineage>
        <taxon>Bacteria</taxon>
        <taxon>Bacillati</taxon>
        <taxon>Bacillota</taxon>
        <taxon>Clostridia</taxon>
        <taxon>Lachnospirales</taxon>
        <taxon>Lachnospiraceae</taxon>
        <taxon>Enterocloster</taxon>
    </lineage>
</organism>
<protein>
    <submittedName>
        <fullName evidence="2">Uncharacterized protein</fullName>
    </submittedName>
</protein>
<evidence type="ECO:0000313" key="3">
    <source>
        <dbReference type="Proteomes" id="UP000004756"/>
    </source>
</evidence>
<evidence type="ECO:0000256" key="1">
    <source>
        <dbReference type="SAM" id="MobiDB-lite"/>
    </source>
</evidence>
<accession>C0CSY9</accession>
<name>C0CSY9_9FIRM</name>
<dbReference type="EMBL" id="ACCJ01000005">
    <property type="protein sequence ID" value="EEG57865.1"/>
    <property type="molecule type" value="Genomic_DNA"/>
</dbReference>
<reference evidence="2 3" key="2">
    <citation type="submission" date="2009-02" db="EMBL/GenBank/DDBJ databases">
        <title>Draft genome sequence of Clostridium asparagiforme (DSM 15981).</title>
        <authorList>
            <person name="Sudarsanam P."/>
            <person name="Ley R."/>
            <person name="Guruge J."/>
            <person name="Turnbaugh P.J."/>
            <person name="Mahowald M."/>
            <person name="Liep D."/>
            <person name="Gordon J."/>
        </authorList>
    </citation>
    <scope>NUCLEOTIDE SEQUENCE [LARGE SCALE GENOMIC DNA]</scope>
    <source>
        <strain evidence="2 3">DSM 15981</strain>
    </source>
</reference>
<sequence>MGRRRSLRAIAECNGPQPAGHRGHGPGDPGRWGRIRAQILKKGRKGRWNITTISR</sequence>
<dbReference type="HOGENOM" id="CLU_3023806_0_0_9"/>
<reference evidence="2 3" key="1">
    <citation type="submission" date="2009-01" db="EMBL/GenBank/DDBJ databases">
        <authorList>
            <person name="Fulton L."/>
            <person name="Clifton S."/>
            <person name="Fulton B."/>
            <person name="Xu J."/>
            <person name="Minx P."/>
            <person name="Pepin K.H."/>
            <person name="Johnson M."/>
            <person name="Bhonagiri V."/>
            <person name="Nash W.E."/>
            <person name="Mardis E.R."/>
            <person name="Wilson R.K."/>
        </authorList>
    </citation>
    <scope>NUCLEOTIDE SEQUENCE [LARGE SCALE GENOMIC DNA]</scope>
    <source>
        <strain evidence="2 3">DSM 15981</strain>
    </source>
</reference>
<evidence type="ECO:0000313" key="2">
    <source>
        <dbReference type="EMBL" id="EEG57865.1"/>
    </source>
</evidence>